<comment type="caution">
    <text evidence="1">The sequence shown here is derived from an EMBL/GenBank/DDBJ whole genome shotgun (WGS) entry which is preliminary data.</text>
</comment>
<gene>
    <name evidence="1" type="ORF">GALL_254540</name>
</gene>
<dbReference type="EMBL" id="MLJW01000227">
    <property type="protein sequence ID" value="OIQ92631.1"/>
    <property type="molecule type" value="Genomic_DNA"/>
</dbReference>
<name>A0A1J5RKX8_9ZZZZ</name>
<reference evidence="1" key="1">
    <citation type="submission" date="2016-10" db="EMBL/GenBank/DDBJ databases">
        <title>Sequence of Gallionella enrichment culture.</title>
        <authorList>
            <person name="Poehlein A."/>
            <person name="Muehling M."/>
            <person name="Daniel R."/>
        </authorList>
    </citation>
    <scope>NUCLEOTIDE SEQUENCE</scope>
</reference>
<sequence>MTSSLINPVDLLHQHKVEYERICHPNAEALVNEPGRNQDGA</sequence>
<organism evidence="1">
    <name type="scientific">mine drainage metagenome</name>
    <dbReference type="NCBI Taxonomy" id="410659"/>
    <lineage>
        <taxon>unclassified sequences</taxon>
        <taxon>metagenomes</taxon>
        <taxon>ecological metagenomes</taxon>
    </lineage>
</organism>
<dbReference type="AlphaFoldDB" id="A0A1J5RKX8"/>
<accession>A0A1J5RKX8</accession>
<protein>
    <submittedName>
        <fullName evidence="1">Uncharacterized protein</fullName>
    </submittedName>
</protein>
<evidence type="ECO:0000313" key="1">
    <source>
        <dbReference type="EMBL" id="OIQ92631.1"/>
    </source>
</evidence>
<proteinExistence type="predicted"/>